<feature type="domain" description="RapZ C-terminal" evidence="1">
    <location>
        <begin position="1"/>
        <end position="39"/>
    </location>
</feature>
<evidence type="ECO:0000313" key="3">
    <source>
        <dbReference type="Proteomes" id="UP000656813"/>
    </source>
</evidence>
<proteinExistence type="predicted"/>
<dbReference type="GO" id="GO:0005524">
    <property type="term" value="F:ATP binding"/>
    <property type="evidence" value="ECO:0007669"/>
    <property type="project" value="InterPro"/>
</dbReference>
<dbReference type="InterPro" id="IPR005337">
    <property type="entry name" value="RapZ-like"/>
</dbReference>
<dbReference type="InterPro" id="IPR053931">
    <property type="entry name" value="RapZ_C"/>
</dbReference>
<dbReference type="AlphaFoldDB" id="A0A8J2ZSR5"/>
<reference evidence="2" key="1">
    <citation type="journal article" date="2014" name="Int. J. Syst. Evol. Microbiol.">
        <title>Complete genome sequence of Corynebacterium casei LMG S-19264T (=DSM 44701T), isolated from a smear-ripened cheese.</title>
        <authorList>
            <consortium name="US DOE Joint Genome Institute (JGI-PGF)"/>
            <person name="Walter F."/>
            <person name="Albersmeier A."/>
            <person name="Kalinowski J."/>
            <person name="Ruckert C."/>
        </authorList>
    </citation>
    <scope>NUCLEOTIDE SEQUENCE</scope>
    <source>
        <strain evidence="2">CGMCC 1.12777</strain>
    </source>
</reference>
<evidence type="ECO:0000313" key="2">
    <source>
        <dbReference type="EMBL" id="GGH76076.1"/>
    </source>
</evidence>
<dbReference type="PANTHER" id="PTHR30448:SF0">
    <property type="entry name" value="RNASE ADAPTER PROTEIN RAPZ"/>
    <property type="match status" value="1"/>
</dbReference>
<organism evidence="2 3">
    <name type="scientific">Pullulanibacillus pueri</name>
    <dbReference type="NCBI Taxonomy" id="1437324"/>
    <lineage>
        <taxon>Bacteria</taxon>
        <taxon>Bacillati</taxon>
        <taxon>Bacillota</taxon>
        <taxon>Bacilli</taxon>
        <taxon>Bacillales</taxon>
        <taxon>Sporolactobacillaceae</taxon>
        <taxon>Pullulanibacillus</taxon>
    </lineage>
</organism>
<protein>
    <recommendedName>
        <fullName evidence="1">RapZ C-terminal domain-containing protein</fullName>
    </recommendedName>
</protein>
<sequence>MVIAIGCTGGKHRSVALTEYIAEYYKAEANTKIYHRDIEKGKNKNYDKKLT</sequence>
<keyword evidence="3" id="KW-1185">Reference proteome</keyword>
<gene>
    <name evidence="2" type="ORF">GCM10007096_05980</name>
</gene>
<evidence type="ECO:0000259" key="1">
    <source>
        <dbReference type="Pfam" id="PF22740"/>
    </source>
</evidence>
<dbReference type="PANTHER" id="PTHR30448">
    <property type="entry name" value="RNASE ADAPTER PROTEIN RAPZ"/>
    <property type="match status" value="1"/>
</dbReference>
<comment type="caution">
    <text evidence="2">The sequence shown here is derived from an EMBL/GenBank/DDBJ whole genome shotgun (WGS) entry which is preliminary data.</text>
</comment>
<reference evidence="2" key="2">
    <citation type="submission" date="2020-09" db="EMBL/GenBank/DDBJ databases">
        <authorList>
            <person name="Sun Q."/>
            <person name="Zhou Y."/>
        </authorList>
    </citation>
    <scope>NUCLEOTIDE SEQUENCE</scope>
    <source>
        <strain evidence="2">CGMCC 1.12777</strain>
    </source>
</reference>
<dbReference type="Proteomes" id="UP000656813">
    <property type="component" value="Unassembled WGS sequence"/>
</dbReference>
<dbReference type="EMBL" id="BMFV01000002">
    <property type="protein sequence ID" value="GGH76076.1"/>
    <property type="molecule type" value="Genomic_DNA"/>
</dbReference>
<accession>A0A8J2ZSR5</accession>
<name>A0A8J2ZSR5_9BACL</name>
<dbReference type="Pfam" id="PF22740">
    <property type="entry name" value="PapZ_C"/>
    <property type="match status" value="1"/>
</dbReference>